<dbReference type="AlphaFoldDB" id="A0AAD7WPP4"/>
<name>A0AAD7WPP4_9TELE</name>
<evidence type="ECO:0000256" key="1">
    <source>
        <dbReference type="SAM" id="MobiDB-lite"/>
    </source>
</evidence>
<evidence type="ECO:0000313" key="3">
    <source>
        <dbReference type="Proteomes" id="UP001221898"/>
    </source>
</evidence>
<comment type="caution">
    <text evidence="2">The sequence shown here is derived from an EMBL/GenBank/DDBJ whole genome shotgun (WGS) entry which is preliminary data.</text>
</comment>
<reference evidence="2" key="1">
    <citation type="journal article" date="2023" name="Science">
        <title>Genome structures resolve the early diversification of teleost fishes.</title>
        <authorList>
            <person name="Parey E."/>
            <person name="Louis A."/>
            <person name="Montfort J."/>
            <person name="Bouchez O."/>
            <person name="Roques C."/>
            <person name="Iampietro C."/>
            <person name="Lluch J."/>
            <person name="Castinel A."/>
            <person name="Donnadieu C."/>
            <person name="Desvignes T."/>
            <person name="Floi Bucao C."/>
            <person name="Jouanno E."/>
            <person name="Wen M."/>
            <person name="Mejri S."/>
            <person name="Dirks R."/>
            <person name="Jansen H."/>
            <person name="Henkel C."/>
            <person name="Chen W.J."/>
            <person name="Zahm M."/>
            <person name="Cabau C."/>
            <person name="Klopp C."/>
            <person name="Thompson A.W."/>
            <person name="Robinson-Rechavi M."/>
            <person name="Braasch I."/>
            <person name="Lecointre G."/>
            <person name="Bobe J."/>
            <person name="Postlethwait J.H."/>
            <person name="Berthelot C."/>
            <person name="Roest Crollius H."/>
            <person name="Guiguen Y."/>
        </authorList>
    </citation>
    <scope>NUCLEOTIDE SEQUENCE</scope>
    <source>
        <strain evidence="2">NC1722</strain>
    </source>
</reference>
<sequence length="408" mass="45404">MGLDRRLDPAGLQDRGEGRGEAGQTDRQEEEGQRGGSGASKKAQVHVALAPLRGWRTVVLAGEVWAVCQEEAPLYPSLHLCKVWQRSLLFLSLALCALSLKALLCHWRWQQGAPSLETEEVVRQREPGQQACVSGGRNMDGPVPLAHALMDSLLLCLLSETLEEPKAPHIQTLAHRLEMVTEALQRADILQTGDVQGQTGDVQGQTGGVEDPRLTYRLRGICAYLQQRARSLHALAKAQGDYGYSVREVQAVVQQHWTRLVELHVRVTVRRKREGEDVRKERGGEEDVETALRDVQHLFTECDKVRGRLQQCRTHLSEVTHLLQELDGGQQALGDRGGARVECLWTERLLQANTKQCEEVSQDFLSLERLTSCFQAHLKGLRPNGLERAAPSTPPVLCCPLEEDQSTV</sequence>
<accession>A0AAD7WPP4</accession>
<feature type="region of interest" description="Disordered" evidence="1">
    <location>
        <begin position="1"/>
        <end position="42"/>
    </location>
</feature>
<protein>
    <submittedName>
        <fullName evidence="2">Uncharacterized protein</fullName>
    </submittedName>
</protein>
<proteinExistence type="predicted"/>
<organism evidence="2 3">
    <name type="scientific">Aldrovandia affinis</name>
    <dbReference type="NCBI Taxonomy" id="143900"/>
    <lineage>
        <taxon>Eukaryota</taxon>
        <taxon>Metazoa</taxon>
        <taxon>Chordata</taxon>
        <taxon>Craniata</taxon>
        <taxon>Vertebrata</taxon>
        <taxon>Euteleostomi</taxon>
        <taxon>Actinopterygii</taxon>
        <taxon>Neopterygii</taxon>
        <taxon>Teleostei</taxon>
        <taxon>Notacanthiformes</taxon>
        <taxon>Halosauridae</taxon>
        <taxon>Aldrovandia</taxon>
    </lineage>
</organism>
<gene>
    <name evidence="2" type="ORF">AAFF_G00346670</name>
</gene>
<feature type="compositionally biased region" description="Basic and acidic residues" evidence="1">
    <location>
        <begin position="1"/>
        <end position="33"/>
    </location>
</feature>
<keyword evidence="3" id="KW-1185">Reference proteome</keyword>
<dbReference type="Proteomes" id="UP001221898">
    <property type="component" value="Unassembled WGS sequence"/>
</dbReference>
<dbReference type="EMBL" id="JAINUG010000056">
    <property type="protein sequence ID" value="KAJ8403799.1"/>
    <property type="molecule type" value="Genomic_DNA"/>
</dbReference>
<evidence type="ECO:0000313" key="2">
    <source>
        <dbReference type="EMBL" id="KAJ8403799.1"/>
    </source>
</evidence>